<dbReference type="EMBL" id="BAAAMN010000051">
    <property type="protein sequence ID" value="GAA2044128.1"/>
    <property type="molecule type" value="Genomic_DNA"/>
</dbReference>
<keyword evidence="1" id="KW-0812">Transmembrane</keyword>
<evidence type="ECO:0000313" key="2">
    <source>
        <dbReference type="EMBL" id="GAA2044128.1"/>
    </source>
</evidence>
<evidence type="ECO:0000256" key="1">
    <source>
        <dbReference type="SAM" id="Phobius"/>
    </source>
</evidence>
<keyword evidence="1" id="KW-0472">Membrane</keyword>
<feature type="transmembrane region" description="Helical" evidence="1">
    <location>
        <begin position="45"/>
        <end position="65"/>
    </location>
</feature>
<proteinExistence type="predicted"/>
<sequence length="106" mass="11348">MAAGLQWSVYTGLIVVVITAFWAATLTRKRGVTMPPTYPSSRATIYAVLLFTVGTTCALVAVWAHNIDTPLVIFLAATVSAATTTFTGSRIDREIVEAGRKQSVSK</sequence>
<feature type="transmembrane region" description="Helical" evidence="1">
    <location>
        <begin position="6"/>
        <end position="24"/>
    </location>
</feature>
<evidence type="ECO:0008006" key="4">
    <source>
        <dbReference type="Google" id="ProtNLM"/>
    </source>
</evidence>
<feature type="transmembrane region" description="Helical" evidence="1">
    <location>
        <begin position="71"/>
        <end position="91"/>
    </location>
</feature>
<accession>A0ABP5GGX3</accession>
<organism evidence="2 3">
    <name type="scientific">Yaniella flava</name>
    <dbReference type="NCBI Taxonomy" id="287930"/>
    <lineage>
        <taxon>Bacteria</taxon>
        <taxon>Bacillati</taxon>
        <taxon>Actinomycetota</taxon>
        <taxon>Actinomycetes</taxon>
        <taxon>Micrococcales</taxon>
        <taxon>Micrococcaceae</taxon>
        <taxon>Yaniella</taxon>
    </lineage>
</organism>
<gene>
    <name evidence="2" type="ORF">GCM10009720_26280</name>
</gene>
<name>A0ABP5GGX3_9MICC</name>
<evidence type="ECO:0000313" key="3">
    <source>
        <dbReference type="Proteomes" id="UP001501461"/>
    </source>
</evidence>
<reference evidence="3" key="1">
    <citation type="journal article" date="2019" name="Int. J. Syst. Evol. Microbiol.">
        <title>The Global Catalogue of Microorganisms (GCM) 10K type strain sequencing project: providing services to taxonomists for standard genome sequencing and annotation.</title>
        <authorList>
            <consortium name="The Broad Institute Genomics Platform"/>
            <consortium name="The Broad Institute Genome Sequencing Center for Infectious Disease"/>
            <person name="Wu L."/>
            <person name="Ma J."/>
        </authorList>
    </citation>
    <scope>NUCLEOTIDE SEQUENCE [LARGE SCALE GENOMIC DNA]</scope>
    <source>
        <strain evidence="3">JCM 13595</strain>
    </source>
</reference>
<protein>
    <recommendedName>
        <fullName evidence="4">Secreted protein</fullName>
    </recommendedName>
</protein>
<keyword evidence="3" id="KW-1185">Reference proteome</keyword>
<dbReference type="Proteomes" id="UP001501461">
    <property type="component" value="Unassembled WGS sequence"/>
</dbReference>
<keyword evidence="1" id="KW-1133">Transmembrane helix</keyword>
<comment type="caution">
    <text evidence="2">The sequence shown here is derived from an EMBL/GenBank/DDBJ whole genome shotgun (WGS) entry which is preliminary data.</text>
</comment>